<feature type="binding site" evidence="4">
    <location>
        <begin position="286"/>
        <end position="288"/>
    </location>
    <ligand>
        <name>NAD(+)</name>
        <dbReference type="ChEBI" id="CHEBI:57540"/>
    </ligand>
</feature>
<dbReference type="Gene3D" id="3.40.50.720">
    <property type="entry name" value="NAD(P)-binding Rossmann-like Domain"/>
    <property type="match status" value="1"/>
</dbReference>
<dbReference type="Gene3D" id="3.40.50.1480">
    <property type="entry name" value="Adenosylhomocysteinase-like"/>
    <property type="match status" value="1"/>
</dbReference>
<dbReference type="PANTHER" id="PTHR23420">
    <property type="entry name" value="ADENOSYLHOMOCYSTEINASE"/>
    <property type="match status" value="1"/>
</dbReference>
<dbReference type="AlphaFoldDB" id="A0A4U1BUE3"/>
<protein>
    <submittedName>
        <fullName evidence="6">Adenosylhomocysteinase</fullName>
        <ecNumber evidence="6">3.3.1.1</ecNumber>
    </submittedName>
</protein>
<feature type="binding site" evidence="4">
    <location>
        <begin position="209"/>
        <end position="214"/>
    </location>
    <ligand>
        <name>NAD(+)</name>
        <dbReference type="ChEBI" id="CHEBI:57540"/>
    </ligand>
</feature>
<keyword evidence="2" id="KW-0554">One-carbon metabolism</keyword>
<accession>A0A4U1BUE3</accession>
<dbReference type="NCBIfam" id="NF004005">
    <property type="entry name" value="PRK05476.2-3"/>
    <property type="match status" value="1"/>
</dbReference>
<keyword evidence="3 4" id="KW-0520">NAD</keyword>
<dbReference type="Pfam" id="PF05221">
    <property type="entry name" value="AdoHcyase"/>
    <property type="match status" value="1"/>
</dbReference>
<dbReference type="InterPro" id="IPR036291">
    <property type="entry name" value="NAD(P)-bd_dom_sf"/>
</dbReference>
<evidence type="ECO:0000256" key="4">
    <source>
        <dbReference type="PIRSR" id="PIRSR001109-2"/>
    </source>
</evidence>
<dbReference type="SMART" id="SM00996">
    <property type="entry name" value="AdoHcyase"/>
    <property type="match status" value="1"/>
</dbReference>
<comment type="caution">
    <text evidence="6">The sequence shown here is derived from an EMBL/GenBank/DDBJ whole genome shotgun (WGS) entry which is preliminary data.</text>
</comment>
<feature type="binding site" evidence="4">
    <location>
        <position position="230"/>
    </location>
    <ligand>
        <name>NAD(+)</name>
        <dbReference type="ChEBI" id="CHEBI:57540"/>
    </ligand>
</feature>
<keyword evidence="6" id="KW-0378">Hydrolase</keyword>
<dbReference type="OrthoDB" id="9802717at2"/>
<dbReference type="EC" id="3.3.1.1" evidence="6"/>
<sequence>MTDTLQSGRNRIQWAKAHMPIVAALGQEFAKTRPFEGLTLGICLHVEAKTGVWLEALTKGGANVVITGSPGTTQDDTAEAIRADYGVQVLGHRNETFDDHIEQCRQVLRAKPQLLSDNGADLHSLLFSEEEFADQIPQVIGATEETTTGATRLRELAPQQSFPTLVINDTQAKRIVENRYGVGSSVVDGIMRATNVMLHGKRVAVIGYGYCGSGVAMRLRGMGAHVTVVEQDPLIRLEAHMEGFPTEDLEPAIGDADMVVTVTGYDGIITREHFPLLKHGVILANAGHFATEMELDYLRSEATQVRRIREQVEAFEFRGKTLYLLSGGNLVNLAAGDGNPVEIMDLGLALQALSLAAMAKNAREYANAPQPVPRGIEMQVARLAVDHWIRKGLS</sequence>
<name>A0A4U1BUE3_9GAMM</name>
<dbReference type="SMART" id="SM00997">
    <property type="entry name" value="AdoHcyase_NAD"/>
    <property type="match status" value="1"/>
</dbReference>
<comment type="similarity">
    <text evidence="1">Belongs to the adenosylhomocysteinase family.</text>
</comment>
<evidence type="ECO:0000256" key="1">
    <source>
        <dbReference type="ARBA" id="ARBA00007122"/>
    </source>
</evidence>
<gene>
    <name evidence="6" type="ORF">FCL42_08615</name>
</gene>
<dbReference type="GO" id="GO:0005829">
    <property type="term" value="C:cytosol"/>
    <property type="evidence" value="ECO:0007669"/>
    <property type="project" value="TreeGrafter"/>
</dbReference>
<dbReference type="SUPFAM" id="SSF51735">
    <property type="entry name" value="NAD(P)-binding Rossmann-fold domains"/>
    <property type="match status" value="1"/>
</dbReference>
<proteinExistence type="inferred from homology"/>
<feature type="domain" description="S-adenosyl-L-homocysteine hydrolase NAD binding" evidence="5">
    <location>
        <begin position="178"/>
        <end position="338"/>
    </location>
</feature>
<dbReference type="PANTHER" id="PTHR23420:SF0">
    <property type="entry name" value="ADENOSYLHOMOCYSTEINASE"/>
    <property type="match status" value="1"/>
</dbReference>
<dbReference type="InterPro" id="IPR042172">
    <property type="entry name" value="Adenosylhomocyst_ase-like_sf"/>
</dbReference>
<dbReference type="Pfam" id="PF00670">
    <property type="entry name" value="AdoHcyase_NAD"/>
    <property type="match status" value="1"/>
</dbReference>
<feature type="binding site" evidence="4">
    <location>
        <position position="332"/>
    </location>
    <ligand>
        <name>NAD(+)</name>
        <dbReference type="ChEBI" id="CHEBI:57540"/>
    </ligand>
</feature>
<feature type="binding site" evidence="4">
    <location>
        <begin position="146"/>
        <end position="148"/>
    </location>
    <ligand>
        <name>NAD(+)</name>
        <dbReference type="ChEBI" id="CHEBI:57540"/>
    </ligand>
</feature>
<dbReference type="PIRSF" id="PIRSF001109">
    <property type="entry name" value="Ad_hcy_hydrolase"/>
    <property type="match status" value="1"/>
</dbReference>
<dbReference type="InterPro" id="IPR015878">
    <property type="entry name" value="Ado_hCys_hydrolase_NAD-bd"/>
</dbReference>
<dbReference type="InterPro" id="IPR000043">
    <property type="entry name" value="Adenosylhomocysteinase-like"/>
</dbReference>
<comment type="cofactor">
    <cofactor evidence="4">
        <name>NAD(+)</name>
        <dbReference type="ChEBI" id="CHEBI:57540"/>
    </cofactor>
    <text evidence="4">Binds 1 NAD(+) per subunit.</text>
</comment>
<dbReference type="GO" id="GO:0006730">
    <property type="term" value="P:one-carbon metabolic process"/>
    <property type="evidence" value="ECO:0007669"/>
    <property type="project" value="UniProtKB-KW"/>
</dbReference>
<evidence type="ECO:0000313" key="7">
    <source>
        <dbReference type="Proteomes" id="UP000305675"/>
    </source>
</evidence>
<evidence type="ECO:0000313" key="6">
    <source>
        <dbReference type="EMBL" id="TKB56263.1"/>
    </source>
</evidence>
<dbReference type="GO" id="GO:0004013">
    <property type="term" value="F:adenosylhomocysteinase activity"/>
    <property type="evidence" value="ECO:0007669"/>
    <property type="project" value="TreeGrafter"/>
</dbReference>
<keyword evidence="7" id="KW-1185">Reference proteome</keyword>
<evidence type="ECO:0000259" key="5">
    <source>
        <dbReference type="SMART" id="SM00997"/>
    </source>
</evidence>
<reference evidence="6 7" key="1">
    <citation type="submission" date="2019-04" db="EMBL/GenBank/DDBJ databases">
        <authorList>
            <person name="Hwang J.C."/>
        </authorList>
    </citation>
    <scope>NUCLEOTIDE SEQUENCE [LARGE SCALE GENOMIC DNA]</scope>
    <source>
        <strain evidence="6 7">IMCC35002</strain>
    </source>
</reference>
<dbReference type="GO" id="GO:0033353">
    <property type="term" value="P:S-adenosylmethionine cycle"/>
    <property type="evidence" value="ECO:0007669"/>
    <property type="project" value="TreeGrafter"/>
</dbReference>
<organism evidence="6 7">
    <name type="scientific">Ferrimonas aestuarii</name>
    <dbReference type="NCBI Taxonomy" id="2569539"/>
    <lineage>
        <taxon>Bacteria</taxon>
        <taxon>Pseudomonadati</taxon>
        <taxon>Pseudomonadota</taxon>
        <taxon>Gammaproteobacteria</taxon>
        <taxon>Alteromonadales</taxon>
        <taxon>Ferrimonadaceae</taxon>
        <taxon>Ferrimonas</taxon>
    </lineage>
</organism>
<evidence type="ECO:0000256" key="3">
    <source>
        <dbReference type="ARBA" id="ARBA00023027"/>
    </source>
</evidence>
<dbReference type="SUPFAM" id="SSF52283">
    <property type="entry name" value="Formate/glycerate dehydrogenase catalytic domain-like"/>
    <property type="match status" value="1"/>
</dbReference>
<dbReference type="EMBL" id="SWCJ01000004">
    <property type="protein sequence ID" value="TKB56263.1"/>
    <property type="molecule type" value="Genomic_DNA"/>
</dbReference>
<dbReference type="RefSeq" id="WP_136862993.1">
    <property type="nucleotide sequence ID" value="NZ_SWCJ01000004.1"/>
</dbReference>
<dbReference type="Proteomes" id="UP000305675">
    <property type="component" value="Unassembled WGS sequence"/>
</dbReference>
<evidence type="ECO:0000256" key="2">
    <source>
        <dbReference type="ARBA" id="ARBA00022563"/>
    </source>
</evidence>